<feature type="compositionally biased region" description="Polar residues" evidence="8">
    <location>
        <begin position="15"/>
        <end position="27"/>
    </location>
</feature>
<protein>
    <recommendedName>
        <fullName evidence="6">PinX1-related protein 1</fullName>
    </recommendedName>
</protein>
<keyword evidence="3" id="KW-0698">rRNA processing</keyword>
<evidence type="ECO:0000256" key="2">
    <source>
        <dbReference type="ARBA" id="ARBA00022517"/>
    </source>
</evidence>
<dbReference type="Pfam" id="PF01585">
    <property type="entry name" value="G-patch"/>
    <property type="match status" value="1"/>
</dbReference>
<evidence type="ECO:0000313" key="11">
    <source>
        <dbReference type="RefSeq" id="XP_030982685.1"/>
    </source>
</evidence>
<dbReference type="PANTHER" id="PTHR23149">
    <property type="entry name" value="G PATCH DOMAIN CONTAINING PROTEIN"/>
    <property type="match status" value="1"/>
</dbReference>
<gene>
    <name evidence="11" type="ORF">PgNI_06246</name>
</gene>
<dbReference type="InterPro" id="IPR050656">
    <property type="entry name" value="PINX1"/>
</dbReference>
<evidence type="ECO:0000256" key="6">
    <source>
        <dbReference type="ARBA" id="ARBA00041961"/>
    </source>
</evidence>
<dbReference type="GeneID" id="41961181"/>
<dbReference type="GO" id="GO:0006364">
    <property type="term" value="P:rRNA processing"/>
    <property type="evidence" value="ECO:0007669"/>
    <property type="project" value="UniProtKB-KW"/>
</dbReference>
<reference evidence="11" key="2">
    <citation type="submission" date="2019-10" db="EMBL/GenBank/DDBJ databases">
        <authorList>
            <consortium name="NCBI Genome Project"/>
        </authorList>
    </citation>
    <scope>NUCLEOTIDE SEQUENCE</scope>
    <source>
        <strain evidence="11">NI907</strain>
    </source>
</reference>
<dbReference type="GO" id="GO:0005730">
    <property type="term" value="C:nucleolus"/>
    <property type="evidence" value="ECO:0007669"/>
    <property type="project" value="UniProtKB-SubCell"/>
</dbReference>
<feature type="domain" description="G-patch" evidence="9">
    <location>
        <begin position="25"/>
        <end position="79"/>
    </location>
</feature>
<name>A0A6P8B6B0_PYRGI</name>
<feature type="region of interest" description="Disordered" evidence="8">
    <location>
        <begin position="146"/>
        <end position="316"/>
    </location>
</feature>
<evidence type="ECO:0000259" key="9">
    <source>
        <dbReference type="PROSITE" id="PS50174"/>
    </source>
</evidence>
<evidence type="ECO:0000256" key="4">
    <source>
        <dbReference type="ARBA" id="ARBA00023242"/>
    </source>
</evidence>
<feature type="compositionally biased region" description="Basic residues" evidence="8">
    <location>
        <begin position="249"/>
        <end position="274"/>
    </location>
</feature>
<feature type="compositionally biased region" description="Basic residues" evidence="8">
    <location>
        <begin position="215"/>
        <end position="230"/>
    </location>
</feature>
<reference evidence="11" key="3">
    <citation type="submission" date="2025-08" db="UniProtKB">
        <authorList>
            <consortium name="RefSeq"/>
        </authorList>
    </citation>
    <scope>IDENTIFICATION</scope>
    <source>
        <strain evidence="11">NI907</strain>
    </source>
</reference>
<comment type="similarity">
    <text evidence="5">Belongs to the PINX1 family.</text>
</comment>
<evidence type="ECO:0000256" key="8">
    <source>
        <dbReference type="SAM" id="MobiDB-lite"/>
    </source>
</evidence>
<dbReference type="SMART" id="SM00443">
    <property type="entry name" value="G_patch"/>
    <property type="match status" value="1"/>
</dbReference>
<feature type="compositionally biased region" description="Polar residues" evidence="8">
    <location>
        <begin position="153"/>
        <end position="162"/>
    </location>
</feature>
<comment type="function">
    <text evidence="7">Involved in rRNA-processing at A0, A1 and A2 sites and negatively regulates telomerase.</text>
</comment>
<feature type="region of interest" description="Disordered" evidence="8">
    <location>
        <begin position="1"/>
        <end position="27"/>
    </location>
</feature>
<accession>A0A6P8B6B0</accession>
<organism evidence="10 11">
    <name type="scientific">Pyricularia grisea</name>
    <name type="common">Crabgrass-specific blast fungus</name>
    <name type="synonym">Magnaporthe grisea</name>
    <dbReference type="NCBI Taxonomy" id="148305"/>
    <lineage>
        <taxon>Eukaryota</taxon>
        <taxon>Fungi</taxon>
        <taxon>Dikarya</taxon>
        <taxon>Ascomycota</taxon>
        <taxon>Pezizomycotina</taxon>
        <taxon>Sordariomycetes</taxon>
        <taxon>Sordariomycetidae</taxon>
        <taxon>Magnaporthales</taxon>
        <taxon>Pyriculariaceae</taxon>
        <taxon>Pyricularia</taxon>
    </lineage>
</organism>
<keyword evidence="2" id="KW-0690">Ribosome biogenesis</keyword>
<dbReference type="KEGG" id="pgri:PgNI_06246"/>
<evidence type="ECO:0000256" key="5">
    <source>
        <dbReference type="ARBA" id="ARBA00038007"/>
    </source>
</evidence>
<dbReference type="Proteomes" id="UP000515153">
    <property type="component" value="Chromosome I"/>
</dbReference>
<feature type="compositionally biased region" description="Polar residues" evidence="8">
    <location>
        <begin position="294"/>
        <end position="314"/>
    </location>
</feature>
<keyword evidence="10" id="KW-1185">Reference proteome</keyword>
<dbReference type="PROSITE" id="PS50174">
    <property type="entry name" value="G_PATCH"/>
    <property type="match status" value="1"/>
</dbReference>
<comment type="subcellular location">
    <subcellularLocation>
        <location evidence="1">Nucleus</location>
        <location evidence="1">Nucleolus</location>
    </subcellularLocation>
</comment>
<feature type="compositionally biased region" description="Acidic residues" evidence="8">
    <location>
        <begin position="235"/>
        <end position="245"/>
    </location>
</feature>
<reference evidence="10 11" key="1">
    <citation type="journal article" date="2019" name="Mol. Biol. Evol.">
        <title>Blast fungal genomes show frequent chromosomal changes, gene gains and losses, and effector gene turnover.</title>
        <authorList>
            <person name="Gomez Luciano L.B."/>
            <person name="Jason Tsai I."/>
            <person name="Chuma I."/>
            <person name="Tosa Y."/>
            <person name="Chen Y.H."/>
            <person name="Li J.Y."/>
            <person name="Li M.Y."/>
            <person name="Jade Lu M.Y."/>
            <person name="Nakayashiki H."/>
            <person name="Li W.H."/>
        </authorList>
    </citation>
    <scope>NUCLEOTIDE SEQUENCE [LARGE SCALE GENOMIC DNA]</scope>
    <source>
        <strain evidence="10 11">NI907</strain>
    </source>
</reference>
<sequence length="349" mass="39648">MGLAAPKNKRKLGNDPNNTRWSRNTENFGHRMLRSQGWEPGQYLGPQDASHAVYHTAASASHIKVALKEDNLGLGAKMNRSDECTGLNAFKEMLARLNGKSEAAIEKDKKARETHAMNVYVERKFGTMRFVSGGFLVGDVIQEKKEEAKAESTDATPEPTETSLKKEKKRKAGRDDEEEAQSKEERRRAKKQKKSMKETVSAGEDVTSEEESAKSKSKKSHKSKKEKKRRKEESASEEQESEDEESREKRRKKEKKERKERRREKREKKLKKKQQREEDSSSSEANSDDETTTVDTGASTPVASGTSTPVSQVSVRHLARRRFIAQKRMAMKDQQALNQVRHNSPESKS</sequence>
<evidence type="ECO:0000256" key="3">
    <source>
        <dbReference type="ARBA" id="ARBA00022552"/>
    </source>
</evidence>
<evidence type="ECO:0000313" key="10">
    <source>
        <dbReference type="Proteomes" id="UP000515153"/>
    </source>
</evidence>
<dbReference type="AlphaFoldDB" id="A0A6P8B6B0"/>
<dbReference type="InterPro" id="IPR000467">
    <property type="entry name" value="G_patch_dom"/>
</dbReference>
<keyword evidence="4" id="KW-0539">Nucleus</keyword>
<dbReference type="PANTHER" id="PTHR23149:SF31">
    <property type="entry name" value="PROTEIN PXR1"/>
    <property type="match status" value="1"/>
</dbReference>
<evidence type="ECO:0000256" key="7">
    <source>
        <dbReference type="ARBA" id="ARBA00043878"/>
    </source>
</evidence>
<dbReference type="RefSeq" id="XP_030982685.1">
    <property type="nucleotide sequence ID" value="XM_031126272.1"/>
</dbReference>
<proteinExistence type="inferred from homology"/>
<dbReference type="GO" id="GO:0003676">
    <property type="term" value="F:nucleic acid binding"/>
    <property type="evidence" value="ECO:0007669"/>
    <property type="project" value="InterPro"/>
</dbReference>
<evidence type="ECO:0000256" key="1">
    <source>
        <dbReference type="ARBA" id="ARBA00004604"/>
    </source>
</evidence>